<accession>A0ABU9QTE6</accession>
<dbReference type="PROSITE" id="PS51340">
    <property type="entry name" value="MOSC"/>
    <property type="match status" value="1"/>
</dbReference>
<dbReference type="InterPro" id="IPR005302">
    <property type="entry name" value="MoCF_Sase_C"/>
</dbReference>
<dbReference type="InterPro" id="IPR011037">
    <property type="entry name" value="Pyrv_Knase-like_insert_dom_sf"/>
</dbReference>
<dbReference type="Proteomes" id="UP001494588">
    <property type="component" value="Unassembled WGS sequence"/>
</dbReference>
<dbReference type="SUPFAM" id="SSF50800">
    <property type="entry name" value="PK beta-barrel domain-like"/>
    <property type="match status" value="1"/>
</dbReference>
<gene>
    <name evidence="2" type="ORF">V4C55_42235</name>
</gene>
<dbReference type="PANTHER" id="PTHR36930">
    <property type="entry name" value="METAL-SULFUR CLUSTER BIOSYNTHESIS PROTEINS YUAD-RELATED"/>
    <property type="match status" value="1"/>
</dbReference>
<comment type="caution">
    <text evidence="2">The sequence shown here is derived from an EMBL/GenBank/DDBJ whole genome shotgun (WGS) entry which is preliminary data.</text>
</comment>
<dbReference type="EMBL" id="JAZHGC010000082">
    <property type="protein sequence ID" value="MEM5292315.1"/>
    <property type="molecule type" value="Genomic_DNA"/>
</dbReference>
<evidence type="ECO:0000313" key="3">
    <source>
        <dbReference type="Proteomes" id="UP001494588"/>
    </source>
</evidence>
<protein>
    <submittedName>
        <fullName evidence="2">MOSC domain-containing protein</fullName>
    </submittedName>
</protein>
<dbReference type="Pfam" id="PF03473">
    <property type="entry name" value="MOSC"/>
    <property type="match status" value="1"/>
</dbReference>
<organism evidence="2 3">
    <name type="scientific">Paraburkholderia sabiae</name>
    <dbReference type="NCBI Taxonomy" id="273251"/>
    <lineage>
        <taxon>Bacteria</taxon>
        <taxon>Pseudomonadati</taxon>
        <taxon>Pseudomonadota</taxon>
        <taxon>Betaproteobacteria</taxon>
        <taxon>Burkholderiales</taxon>
        <taxon>Burkholderiaceae</taxon>
        <taxon>Paraburkholderia</taxon>
    </lineage>
</organism>
<proteinExistence type="predicted"/>
<dbReference type="RefSeq" id="WP_201662382.1">
    <property type="nucleotide sequence ID" value="NZ_CAJHCS010000062.1"/>
</dbReference>
<name>A0ABU9QTE6_9BURK</name>
<reference evidence="2 3" key="1">
    <citation type="submission" date="2024-01" db="EMBL/GenBank/DDBJ databases">
        <title>The diversity of rhizobia nodulating Mimosa spp. in eleven states of Brazil covering several biomes is determined by host plant, location, and edaphic factors.</title>
        <authorList>
            <person name="Rouws L."/>
            <person name="Barauna A."/>
            <person name="Beukes C."/>
            <person name="De Faria S.M."/>
            <person name="Gross E."/>
            <person name="Dos Reis Junior F.B."/>
            <person name="Simon M."/>
            <person name="Maluk M."/>
            <person name="Odee D.W."/>
            <person name="Kenicer G."/>
            <person name="Young J.P.W."/>
            <person name="Reis V.M."/>
            <person name="Zilli J."/>
            <person name="James E.K."/>
        </authorList>
    </citation>
    <scope>NUCLEOTIDE SEQUENCE [LARGE SCALE GENOMIC DNA]</scope>
    <source>
        <strain evidence="2 3">JPY77</strain>
    </source>
</reference>
<dbReference type="PANTHER" id="PTHR36930:SF1">
    <property type="entry name" value="MOSC DOMAIN-CONTAINING PROTEIN"/>
    <property type="match status" value="1"/>
</dbReference>
<sequence>MPLNPSSPLARLLNGPVHPGKIVWIGLRPRRKDAMSATETATIDIDAGLVGDHYASRNGARQVTLIQAESLRSIASHLGRSNVAAHDLRRNIVTEGINLMALKDRQFRIGEAVLQTTGECHPCSRMEDVLGVGGYNAVRGFGGITARVVRGGAIRLGDAIEALPVEG</sequence>
<evidence type="ECO:0000313" key="2">
    <source>
        <dbReference type="EMBL" id="MEM5292315.1"/>
    </source>
</evidence>
<dbReference type="InterPro" id="IPR052716">
    <property type="entry name" value="MOSC_domain"/>
</dbReference>
<evidence type="ECO:0000259" key="1">
    <source>
        <dbReference type="PROSITE" id="PS51340"/>
    </source>
</evidence>
<dbReference type="Gene3D" id="2.40.33.20">
    <property type="entry name" value="PK beta-barrel domain-like"/>
    <property type="match status" value="1"/>
</dbReference>
<keyword evidence="3" id="KW-1185">Reference proteome</keyword>
<feature type="domain" description="MOSC" evidence="1">
    <location>
        <begin position="35"/>
        <end position="163"/>
    </location>
</feature>